<dbReference type="EMBL" id="JAKVIN010000003">
    <property type="protein sequence ID" value="MCJ8149214.1"/>
    <property type="molecule type" value="Genomic_DNA"/>
</dbReference>
<gene>
    <name evidence="2" type="ORF">MKI86_08695</name>
</gene>
<accession>A0ABT0CLR9</accession>
<reference evidence="2 3" key="1">
    <citation type="submission" date="2022-02" db="EMBL/GenBank/DDBJ databases">
        <title>Shinella B3.7 sp. nov., isolated from Sediment (Zhairuo Island).</title>
        <authorList>
            <person name="Chen G."/>
        </authorList>
    </citation>
    <scope>NUCLEOTIDE SEQUENCE [LARGE SCALE GENOMIC DNA]</scope>
    <source>
        <strain evidence="2 3">B3.7</strain>
    </source>
</reference>
<feature type="compositionally biased region" description="Basic and acidic residues" evidence="1">
    <location>
        <begin position="22"/>
        <end position="38"/>
    </location>
</feature>
<keyword evidence="3" id="KW-1185">Reference proteome</keyword>
<feature type="region of interest" description="Disordered" evidence="1">
    <location>
        <begin position="22"/>
        <end position="56"/>
    </location>
</feature>
<organism evidence="2 3">
    <name type="scientific">Shinella sedimenti</name>
    <dbReference type="NCBI Taxonomy" id="2919913"/>
    <lineage>
        <taxon>Bacteria</taxon>
        <taxon>Pseudomonadati</taxon>
        <taxon>Pseudomonadota</taxon>
        <taxon>Alphaproteobacteria</taxon>
        <taxon>Hyphomicrobiales</taxon>
        <taxon>Rhizobiaceae</taxon>
        <taxon>Shinella</taxon>
    </lineage>
</organism>
<evidence type="ECO:0000256" key="1">
    <source>
        <dbReference type="SAM" id="MobiDB-lite"/>
    </source>
</evidence>
<sequence>MMYLGGVTLGYFNLYPVGFQPKTEDARSADNPGEKDAADGMQEPLPLEGSRLSSSRRPVHWPTHVFF</sequence>
<proteinExistence type="predicted"/>
<evidence type="ECO:0000313" key="3">
    <source>
        <dbReference type="Proteomes" id="UP001201844"/>
    </source>
</evidence>
<comment type="caution">
    <text evidence="2">The sequence shown here is derived from an EMBL/GenBank/DDBJ whole genome shotgun (WGS) entry which is preliminary data.</text>
</comment>
<protein>
    <submittedName>
        <fullName evidence="2">Uncharacterized protein</fullName>
    </submittedName>
</protein>
<evidence type="ECO:0000313" key="2">
    <source>
        <dbReference type="EMBL" id="MCJ8149214.1"/>
    </source>
</evidence>
<name>A0ABT0CLR9_9HYPH</name>
<dbReference type="Proteomes" id="UP001201844">
    <property type="component" value="Unassembled WGS sequence"/>
</dbReference>
<dbReference type="RefSeq" id="WP_241599962.1">
    <property type="nucleotide sequence ID" value="NZ_JAKVIN010000003.1"/>
</dbReference>